<comment type="similarity">
    <text evidence="1 3">Belongs to the UPF0319 family.</text>
</comment>
<dbReference type="InterPro" id="IPR018635">
    <property type="entry name" value="UPF0319"/>
</dbReference>
<dbReference type="PANTHER" id="PTHR38108">
    <property type="entry name" value="UPF0319 PROTEIN YCCT"/>
    <property type="match status" value="1"/>
</dbReference>
<evidence type="ECO:0000313" key="5">
    <source>
        <dbReference type="Proteomes" id="UP000255529"/>
    </source>
</evidence>
<dbReference type="EMBL" id="UGYN01000002">
    <property type="protein sequence ID" value="SUI44491.1"/>
    <property type="molecule type" value="Genomic_DNA"/>
</dbReference>
<keyword evidence="2 3" id="KW-0732">Signal</keyword>
<gene>
    <name evidence="4" type="primary">yccT</name>
    <name evidence="4" type="ORF">NCTC11544_00408</name>
</gene>
<evidence type="ECO:0000313" key="4">
    <source>
        <dbReference type="EMBL" id="SUI44491.1"/>
    </source>
</evidence>
<evidence type="ECO:0000256" key="3">
    <source>
        <dbReference type="HAMAP-Rule" id="MF_00789"/>
    </source>
</evidence>
<name>A0A379YFC9_9GAMM</name>
<proteinExistence type="inferred from homology"/>
<dbReference type="HAMAP" id="MF_00789">
    <property type="entry name" value="UPF0319"/>
    <property type="match status" value="1"/>
</dbReference>
<evidence type="ECO:0000256" key="1">
    <source>
        <dbReference type="ARBA" id="ARBA00008490"/>
    </source>
</evidence>
<dbReference type="PANTHER" id="PTHR38108:SF1">
    <property type="entry name" value="UPF0319 PROTEIN YCCT"/>
    <property type="match status" value="1"/>
</dbReference>
<dbReference type="Pfam" id="PF09829">
    <property type="entry name" value="DUF2057"/>
    <property type="match status" value="1"/>
</dbReference>
<dbReference type="RefSeq" id="WP_115182812.1">
    <property type="nucleotide sequence ID" value="NZ_CAMIRF010000001.1"/>
</dbReference>
<organism evidence="4 5">
    <name type="scientific">Serratia quinivorans</name>
    <dbReference type="NCBI Taxonomy" id="137545"/>
    <lineage>
        <taxon>Bacteria</taxon>
        <taxon>Pseudomonadati</taxon>
        <taxon>Pseudomonadota</taxon>
        <taxon>Gammaproteobacteria</taxon>
        <taxon>Enterobacterales</taxon>
        <taxon>Yersiniaceae</taxon>
        <taxon>Serratia</taxon>
    </lineage>
</organism>
<accession>A0A379YFC9</accession>
<dbReference type="Proteomes" id="UP000255529">
    <property type="component" value="Unassembled WGS sequence"/>
</dbReference>
<reference evidence="4 5" key="1">
    <citation type="submission" date="2018-06" db="EMBL/GenBank/DDBJ databases">
        <authorList>
            <consortium name="Pathogen Informatics"/>
            <person name="Doyle S."/>
        </authorList>
    </citation>
    <scope>NUCLEOTIDE SEQUENCE [LARGE SCALE GENOMIC DNA]</scope>
    <source>
        <strain evidence="4 5">NCTC11544</strain>
    </source>
</reference>
<dbReference type="NCBIfam" id="NF002967">
    <property type="entry name" value="PRK03641.1"/>
    <property type="match status" value="1"/>
</dbReference>
<sequence precursor="true">MKFGLMVTALLSIGISMPAVATTLKLSPDIDLLVVDGKKMTGSLLKGADSLELDGGQHQLLFKVAKSVRSGQNEQTVYTSPPLIATFNTQNVSSVAIELPRIENVRDGQRFDKTFNYQVIDKNGNALAMKHDVLRPDDITLNIDLEKLMADYNSQKHPASVPAFTHVRTTTPGSPLANAALNSPTVTLKGENVSEQMLQYWFQQADKETQKRFLHWANKQAVR</sequence>
<feature type="chain" id="PRO_5017089775" description="UPF0319 protein NCTC11544_00408" evidence="3">
    <location>
        <begin position="22"/>
        <end position="223"/>
    </location>
</feature>
<feature type="signal peptide" evidence="3">
    <location>
        <begin position="1"/>
        <end position="21"/>
    </location>
</feature>
<protein>
    <recommendedName>
        <fullName evidence="3">UPF0319 protein NCTC11544_00408</fullName>
    </recommendedName>
</protein>
<dbReference type="AlphaFoldDB" id="A0A379YFC9"/>
<evidence type="ECO:0000256" key="2">
    <source>
        <dbReference type="ARBA" id="ARBA00022729"/>
    </source>
</evidence>